<gene>
    <name evidence="1" type="ORF">BU25DRAFT_312636</name>
</gene>
<proteinExistence type="predicted"/>
<keyword evidence="2" id="KW-1185">Reference proteome</keyword>
<evidence type="ECO:0000313" key="1">
    <source>
        <dbReference type="EMBL" id="KAF2630007.1"/>
    </source>
</evidence>
<organism evidence="1 2">
    <name type="scientific">Macroventuria anomochaeta</name>
    <dbReference type="NCBI Taxonomy" id="301207"/>
    <lineage>
        <taxon>Eukaryota</taxon>
        <taxon>Fungi</taxon>
        <taxon>Dikarya</taxon>
        <taxon>Ascomycota</taxon>
        <taxon>Pezizomycotina</taxon>
        <taxon>Dothideomycetes</taxon>
        <taxon>Pleosporomycetidae</taxon>
        <taxon>Pleosporales</taxon>
        <taxon>Pleosporineae</taxon>
        <taxon>Didymellaceae</taxon>
        <taxon>Macroventuria</taxon>
    </lineage>
</organism>
<name>A0ACB6SA78_9PLEO</name>
<protein>
    <submittedName>
        <fullName evidence="1">Uncharacterized protein</fullName>
    </submittedName>
</protein>
<evidence type="ECO:0000313" key="2">
    <source>
        <dbReference type="Proteomes" id="UP000799754"/>
    </source>
</evidence>
<dbReference type="EMBL" id="MU006708">
    <property type="protein sequence ID" value="KAF2630007.1"/>
    <property type="molecule type" value="Genomic_DNA"/>
</dbReference>
<feature type="non-terminal residue" evidence="1">
    <location>
        <position position="1"/>
    </location>
</feature>
<accession>A0ACB6SA78</accession>
<feature type="non-terminal residue" evidence="1">
    <location>
        <position position="165"/>
    </location>
</feature>
<comment type="caution">
    <text evidence="1">The sequence shown here is derived from an EMBL/GenBank/DDBJ whole genome shotgun (WGS) entry which is preliminary data.</text>
</comment>
<reference evidence="1" key="1">
    <citation type="journal article" date="2020" name="Stud. Mycol.">
        <title>101 Dothideomycetes genomes: a test case for predicting lifestyles and emergence of pathogens.</title>
        <authorList>
            <person name="Haridas S."/>
            <person name="Albert R."/>
            <person name="Binder M."/>
            <person name="Bloem J."/>
            <person name="Labutti K."/>
            <person name="Salamov A."/>
            <person name="Andreopoulos B."/>
            <person name="Baker S."/>
            <person name="Barry K."/>
            <person name="Bills G."/>
            <person name="Bluhm B."/>
            <person name="Cannon C."/>
            <person name="Castanera R."/>
            <person name="Culley D."/>
            <person name="Daum C."/>
            <person name="Ezra D."/>
            <person name="Gonzalez J."/>
            <person name="Henrissat B."/>
            <person name="Kuo A."/>
            <person name="Liang C."/>
            <person name="Lipzen A."/>
            <person name="Lutzoni F."/>
            <person name="Magnuson J."/>
            <person name="Mondo S."/>
            <person name="Nolan M."/>
            <person name="Ohm R."/>
            <person name="Pangilinan J."/>
            <person name="Park H.-J."/>
            <person name="Ramirez L."/>
            <person name="Alfaro M."/>
            <person name="Sun H."/>
            <person name="Tritt A."/>
            <person name="Yoshinaga Y."/>
            <person name="Zwiers L.-H."/>
            <person name="Turgeon B."/>
            <person name="Goodwin S."/>
            <person name="Spatafora J."/>
            <person name="Crous P."/>
            <person name="Grigoriev I."/>
        </authorList>
    </citation>
    <scope>NUCLEOTIDE SEQUENCE</scope>
    <source>
        <strain evidence="1">CBS 525.71</strain>
    </source>
</reference>
<sequence length="165" mass="18516">HFNELTLGTGLNEQPYFRALIFFNKKPGVTDAFFHPHWKSVHADLTLQTPGAGVDLRRYVQFHQEPKHVDEMKDLFEASGGSMQSLPYDGCAEFYAKSAKGFTAFMRDIWASEHLVGCGKRFVDMTQGYQVMVGYDNLIFGHAVPEMGGGDVILARGTRLKTPVR</sequence>
<dbReference type="Proteomes" id="UP000799754">
    <property type="component" value="Unassembled WGS sequence"/>
</dbReference>